<dbReference type="EMBL" id="HBJA01105721">
    <property type="protein sequence ID" value="CAE0825265.1"/>
    <property type="molecule type" value="Transcribed_RNA"/>
</dbReference>
<gene>
    <name evidence="1" type="ORF">EGYM00163_LOCUS36511</name>
</gene>
<sequence length="176" mass="19659">MVATQYCPAATSLKVNTLDRKPQASGVGELFRWHKVCANGMTPQCPATNEYFPKVEHGGTQYGLPTSASIAVDIPLSAALPVIVLPDNLLKEQSVIGAPPEAATADNGDVKREEAVDSERFPFFPNGRCDHKAHWNHLRAKRSHSYYFCNHCHVQWRQFRPKVMMANENKKCLRAL</sequence>
<protein>
    <submittedName>
        <fullName evidence="1">Uncharacterized protein</fullName>
    </submittedName>
</protein>
<dbReference type="AlphaFoldDB" id="A0A7S4G4S6"/>
<evidence type="ECO:0000313" key="1">
    <source>
        <dbReference type="EMBL" id="CAE0825265.1"/>
    </source>
</evidence>
<proteinExistence type="predicted"/>
<reference evidence="1" key="1">
    <citation type="submission" date="2021-01" db="EMBL/GenBank/DDBJ databases">
        <authorList>
            <person name="Corre E."/>
            <person name="Pelletier E."/>
            <person name="Niang G."/>
            <person name="Scheremetjew M."/>
            <person name="Finn R."/>
            <person name="Kale V."/>
            <person name="Holt S."/>
            <person name="Cochrane G."/>
            <person name="Meng A."/>
            <person name="Brown T."/>
            <person name="Cohen L."/>
        </authorList>
    </citation>
    <scope>NUCLEOTIDE SEQUENCE</scope>
    <source>
        <strain evidence="1">CCMP1594</strain>
    </source>
</reference>
<name>A0A7S4G4S6_9EUGL</name>
<organism evidence="1">
    <name type="scientific">Eutreptiella gymnastica</name>
    <dbReference type="NCBI Taxonomy" id="73025"/>
    <lineage>
        <taxon>Eukaryota</taxon>
        <taxon>Discoba</taxon>
        <taxon>Euglenozoa</taxon>
        <taxon>Euglenida</taxon>
        <taxon>Spirocuta</taxon>
        <taxon>Euglenophyceae</taxon>
        <taxon>Eutreptiales</taxon>
        <taxon>Eutreptiaceae</taxon>
        <taxon>Eutreptiella</taxon>
    </lineage>
</organism>
<accession>A0A7S4G4S6</accession>